<dbReference type="Gene3D" id="3.40.190.150">
    <property type="entry name" value="Bordetella uptake gene, domain 1"/>
    <property type="match status" value="1"/>
</dbReference>
<sequence>MEETKQMGQEYTRRSIATLGAAMVAAGQAQAQSSQHERVIVPFGPGGTSDILARLVVASINKTPGRTLIVENRAGGGGTIGADAVARSAPDGRTMLLMDIGGLAVAPNLFPNLSFNPETDLLPVTMLSFTPYVVAVHKDVPVRTAQELMAFARRSPDRLTASNSGAGALTHLTSLVLTKAWGAPNATQVPYRGSGPSIAAVVSGEVVMTASTIDVMKPFIESGAVRGLAVSGPNRLALLPDAPTFAELGWPMPEVGSWQGVLTQGRTPVATRDRLEAEFLTAMRDPTVVERVTSLGAVVRAQGSAHLRETLKAQTEEYGRIIRENGIRLE</sequence>
<dbReference type="PANTHER" id="PTHR42928">
    <property type="entry name" value="TRICARBOXYLATE-BINDING PROTEIN"/>
    <property type="match status" value="1"/>
</dbReference>
<reference evidence="3" key="1">
    <citation type="journal article" date="2021" name="Syst. Appl. Microbiol.">
        <title>Roseomonas hellenica sp. nov., isolated from roots of wild-growing Alkanna tinctoria.</title>
        <authorList>
            <person name="Rat A."/>
            <person name="Naranjo H.D."/>
            <person name="Lebbe L."/>
            <person name="Cnockaert M."/>
            <person name="Krigas N."/>
            <person name="Grigoriadou K."/>
            <person name="Maloupa E."/>
            <person name="Willems A."/>
        </authorList>
    </citation>
    <scope>NUCLEOTIDE SEQUENCE [LARGE SCALE GENOMIC DNA]</scope>
    <source>
        <strain evidence="3">LMG 31159</strain>
    </source>
</reference>
<keyword evidence="3" id="KW-1185">Reference proteome</keyword>
<protein>
    <submittedName>
        <fullName evidence="2">Tripartite tricarboxylate transporter substrate binding protein</fullName>
    </submittedName>
</protein>
<proteinExistence type="inferred from homology"/>
<gene>
    <name evidence="2" type="ORF">GXW78_01630</name>
</gene>
<dbReference type="InterPro" id="IPR042100">
    <property type="entry name" value="Bug_dom1"/>
</dbReference>
<dbReference type="InterPro" id="IPR005064">
    <property type="entry name" value="BUG"/>
</dbReference>
<dbReference type="Pfam" id="PF03401">
    <property type="entry name" value="TctC"/>
    <property type="match status" value="1"/>
</dbReference>
<evidence type="ECO:0000313" key="2">
    <source>
        <dbReference type="EMBL" id="MBR0648351.1"/>
    </source>
</evidence>
<comment type="similarity">
    <text evidence="1">Belongs to the UPF0065 (bug) family.</text>
</comment>
<dbReference type="CDD" id="cd07012">
    <property type="entry name" value="PBP2_Bug_TTT"/>
    <property type="match status" value="1"/>
</dbReference>
<dbReference type="Proteomes" id="UP000698752">
    <property type="component" value="Unassembled WGS sequence"/>
</dbReference>
<dbReference type="RefSeq" id="WP_211865482.1">
    <property type="nucleotide sequence ID" value="NZ_JAAEDI010000002.1"/>
</dbReference>
<dbReference type="PANTHER" id="PTHR42928:SF5">
    <property type="entry name" value="BLR1237 PROTEIN"/>
    <property type="match status" value="1"/>
</dbReference>
<dbReference type="PIRSF" id="PIRSF017082">
    <property type="entry name" value="YflP"/>
    <property type="match status" value="1"/>
</dbReference>
<comment type="caution">
    <text evidence="2">The sequence shown here is derived from an EMBL/GenBank/DDBJ whole genome shotgun (WGS) entry which is preliminary data.</text>
</comment>
<dbReference type="SUPFAM" id="SSF53850">
    <property type="entry name" value="Periplasmic binding protein-like II"/>
    <property type="match status" value="1"/>
</dbReference>
<accession>A0ABS5EBF2</accession>
<evidence type="ECO:0000256" key="1">
    <source>
        <dbReference type="ARBA" id="ARBA00006987"/>
    </source>
</evidence>
<name>A0ABS5EBF2_9PROT</name>
<dbReference type="EMBL" id="JAAEDI010000002">
    <property type="protein sequence ID" value="MBR0648351.1"/>
    <property type="molecule type" value="Genomic_DNA"/>
</dbReference>
<evidence type="ECO:0000313" key="3">
    <source>
        <dbReference type="Proteomes" id="UP000698752"/>
    </source>
</evidence>
<dbReference type="Gene3D" id="3.40.190.10">
    <property type="entry name" value="Periplasmic binding protein-like II"/>
    <property type="match status" value="1"/>
</dbReference>
<organism evidence="2 3">
    <name type="scientific">Neoroseomonas terrae</name>
    <dbReference type="NCBI Taxonomy" id="424799"/>
    <lineage>
        <taxon>Bacteria</taxon>
        <taxon>Pseudomonadati</taxon>
        <taxon>Pseudomonadota</taxon>
        <taxon>Alphaproteobacteria</taxon>
        <taxon>Acetobacterales</taxon>
        <taxon>Acetobacteraceae</taxon>
        <taxon>Neoroseomonas</taxon>
    </lineage>
</organism>